<keyword evidence="2" id="KW-1185">Reference proteome</keyword>
<reference evidence="1 2" key="1">
    <citation type="submission" date="2020-04" db="EMBL/GenBank/DDBJ databases">
        <title>Description of novel Gluconacetobacter.</title>
        <authorList>
            <person name="Sombolestani A."/>
        </authorList>
    </citation>
    <scope>NUCLEOTIDE SEQUENCE [LARGE SCALE GENOMIC DNA]</scope>
    <source>
        <strain evidence="1 2">LMG 27800</strain>
    </source>
</reference>
<sequence length="65" mass="7174">MFVTALALYPGGADGLDAIEWVYFHDRQRVASSRCEAAPELIDLPLTAWRGLVVSFDSAWGAMRC</sequence>
<organism evidence="1 2">
    <name type="scientific">Gluconacetobacter takamatsuzukensis</name>
    <dbReference type="NCBI Taxonomy" id="1286190"/>
    <lineage>
        <taxon>Bacteria</taxon>
        <taxon>Pseudomonadati</taxon>
        <taxon>Pseudomonadota</taxon>
        <taxon>Alphaproteobacteria</taxon>
        <taxon>Acetobacterales</taxon>
        <taxon>Acetobacteraceae</taxon>
        <taxon>Gluconacetobacter</taxon>
    </lineage>
</organism>
<evidence type="ECO:0000313" key="1">
    <source>
        <dbReference type="EMBL" id="MBB2205160.1"/>
    </source>
</evidence>
<name>A0A7W4KE25_9PROT</name>
<protein>
    <submittedName>
        <fullName evidence="1">Uncharacterized protein</fullName>
    </submittedName>
</protein>
<accession>A0A7W4KE25</accession>
<dbReference type="AlphaFoldDB" id="A0A7W4KE25"/>
<evidence type="ECO:0000313" key="2">
    <source>
        <dbReference type="Proteomes" id="UP000540556"/>
    </source>
</evidence>
<proteinExistence type="predicted"/>
<dbReference type="Proteomes" id="UP000540556">
    <property type="component" value="Unassembled WGS sequence"/>
</dbReference>
<dbReference type="EMBL" id="JABEQK010000006">
    <property type="protein sequence ID" value="MBB2205160.1"/>
    <property type="molecule type" value="Genomic_DNA"/>
</dbReference>
<dbReference type="RefSeq" id="WP_182949705.1">
    <property type="nucleotide sequence ID" value="NZ_JABEQK010000006.1"/>
</dbReference>
<gene>
    <name evidence="1" type="ORF">HLH27_09040</name>
</gene>
<comment type="caution">
    <text evidence="1">The sequence shown here is derived from an EMBL/GenBank/DDBJ whole genome shotgun (WGS) entry which is preliminary data.</text>
</comment>